<dbReference type="VEuPathDB" id="CryptoDB:Vbra_724"/>
<evidence type="ECO:0000313" key="2">
    <source>
        <dbReference type="EMBL" id="CEM16413.1"/>
    </source>
</evidence>
<dbReference type="PhylomeDB" id="A0A0G4FPM8"/>
<evidence type="ECO:0000313" key="3">
    <source>
        <dbReference type="Proteomes" id="UP000041254"/>
    </source>
</evidence>
<dbReference type="InParanoid" id="A0A0G4FPM8"/>
<proteinExistence type="predicted"/>
<evidence type="ECO:0000256" key="1">
    <source>
        <dbReference type="SAM" id="MobiDB-lite"/>
    </source>
</evidence>
<accession>A0A0G4FPM8</accession>
<dbReference type="EMBL" id="CDMY01000477">
    <property type="protein sequence ID" value="CEM16413.1"/>
    <property type="molecule type" value="Genomic_DNA"/>
</dbReference>
<dbReference type="AlphaFoldDB" id="A0A0G4FPM8"/>
<name>A0A0G4FPM8_VITBC</name>
<protein>
    <submittedName>
        <fullName evidence="2">Uncharacterized protein</fullName>
    </submittedName>
</protein>
<organism evidence="2 3">
    <name type="scientific">Vitrella brassicaformis (strain CCMP3155)</name>
    <dbReference type="NCBI Taxonomy" id="1169540"/>
    <lineage>
        <taxon>Eukaryota</taxon>
        <taxon>Sar</taxon>
        <taxon>Alveolata</taxon>
        <taxon>Colpodellida</taxon>
        <taxon>Vitrellaceae</taxon>
        <taxon>Vitrella</taxon>
    </lineage>
</organism>
<sequence length="185" mass="20600">MSSSAQPDKEVPRPKGSPRPVDYDKRLKEVLAEVKAADRAGEPQSFDLSTILHPEMLAEMKLLGQKAPPKSKKSMQEVVYPFPSIILTSAPRGDGNGEQDFEKGDFKSTTIFWEDDPGHFNTLAITAADPAKGITRGDIEREIQAFKGGRMCDQFAGYGDEHNDLLRAERDLCGRYRLVYGDRPE</sequence>
<gene>
    <name evidence="2" type="ORF">Vbra_724</name>
</gene>
<reference evidence="2 3" key="1">
    <citation type="submission" date="2014-11" db="EMBL/GenBank/DDBJ databases">
        <authorList>
            <person name="Zhu J."/>
            <person name="Qi W."/>
            <person name="Song R."/>
        </authorList>
    </citation>
    <scope>NUCLEOTIDE SEQUENCE [LARGE SCALE GENOMIC DNA]</scope>
</reference>
<feature type="region of interest" description="Disordered" evidence="1">
    <location>
        <begin position="1"/>
        <end position="24"/>
    </location>
</feature>
<dbReference type="Proteomes" id="UP000041254">
    <property type="component" value="Unassembled WGS sequence"/>
</dbReference>
<keyword evidence="3" id="KW-1185">Reference proteome</keyword>